<evidence type="ECO:0000313" key="7">
    <source>
        <dbReference type="EMBL" id="GGC16813.1"/>
    </source>
</evidence>
<feature type="transmembrane region" description="Helical" evidence="5">
    <location>
        <begin position="117"/>
        <end position="137"/>
    </location>
</feature>
<dbReference type="Proteomes" id="UP000645462">
    <property type="component" value="Unassembled WGS sequence"/>
</dbReference>
<comment type="subcellular location">
    <subcellularLocation>
        <location evidence="1">Membrane</location>
        <topology evidence="1">Multi-pass membrane protein</topology>
    </subcellularLocation>
</comment>
<evidence type="ECO:0000259" key="6">
    <source>
        <dbReference type="Pfam" id="PF00999"/>
    </source>
</evidence>
<feature type="transmembrane region" description="Helical" evidence="5">
    <location>
        <begin position="184"/>
        <end position="208"/>
    </location>
</feature>
<feature type="transmembrane region" description="Helical" evidence="5">
    <location>
        <begin position="89"/>
        <end position="111"/>
    </location>
</feature>
<keyword evidence="8" id="KW-1185">Reference proteome</keyword>
<feature type="transmembrane region" description="Helical" evidence="5">
    <location>
        <begin position="149"/>
        <end position="172"/>
    </location>
</feature>
<dbReference type="PANTHER" id="PTHR43021">
    <property type="entry name" value="NA(+)/H(+) ANTIPORTER-RELATED"/>
    <property type="match status" value="1"/>
</dbReference>
<keyword evidence="4 5" id="KW-0472">Membrane</keyword>
<gene>
    <name evidence="7" type="ORF">GCM10011363_36600</name>
</gene>
<protein>
    <submittedName>
        <fullName evidence="7">Potassium transporter</fullName>
    </submittedName>
</protein>
<sequence>MDHGLLITALGALFLAGLAADQFGRATRLPRVTALLLLGLLFGQSGFGILPEASAEWFAPLSYIALTMVAFLMGGELTRENLTRHGRAIFAISLCVVAGTTVVVWAGLTLMGVEPGLALLLGAIATATAPAAISDVIHQSGIRNGFSETLTGIVAIDDVWGLIVFSLCLAIVHPFDGWSGPVLAVGFDIGGAVLLGLAIGMPAAYLTGRLKPGEPLQTEAIGVVFITAGVSIWMEVSFLVAGMTAGTIIANFAKHHERTFNEIEHIEWPFMLLFFLLAGASLELDALWSLGWLTAAYVALRIVSRLVAGEIGARLGHVPARERHAYGPALLPQAGVAVGMALVAAEAIPQWAATIMTLTVAATVVFEIIGPPVTLMALRYVDADVPSEDRSD</sequence>
<dbReference type="InterPro" id="IPR038770">
    <property type="entry name" value="Na+/solute_symporter_sf"/>
</dbReference>
<dbReference type="Gene3D" id="1.20.1530.20">
    <property type="match status" value="1"/>
</dbReference>
<evidence type="ECO:0000256" key="4">
    <source>
        <dbReference type="ARBA" id="ARBA00023136"/>
    </source>
</evidence>
<proteinExistence type="predicted"/>
<organism evidence="7 8">
    <name type="scientific">Marivita lacus</name>
    <dbReference type="NCBI Taxonomy" id="1323742"/>
    <lineage>
        <taxon>Bacteria</taxon>
        <taxon>Pseudomonadati</taxon>
        <taxon>Pseudomonadota</taxon>
        <taxon>Alphaproteobacteria</taxon>
        <taxon>Rhodobacterales</taxon>
        <taxon>Roseobacteraceae</taxon>
        <taxon>Marivita</taxon>
    </lineage>
</organism>
<comment type="caution">
    <text evidence="7">The sequence shown here is derived from an EMBL/GenBank/DDBJ whole genome shotgun (WGS) entry which is preliminary data.</text>
</comment>
<dbReference type="InterPro" id="IPR006153">
    <property type="entry name" value="Cation/H_exchanger_TM"/>
</dbReference>
<feature type="transmembrane region" description="Helical" evidence="5">
    <location>
        <begin position="270"/>
        <end position="303"/>
    </location>
</feature>
<evidence type="ECO:0000256" key="1">
    <source>
        <dbReference type="ARBA" id="ARBA00004141"/>
    </source>
</evidence>
<dbReference type="EMBL" id="BMFC01000012">
    <property type="protein sequence ID" value="GGC16813.1"/>
    <property type="molecule type" value="Genomic_DNA"/>
</dbReference>
<evidence type="ECO:0000256" key="2">
    <source>
        <dbReference type="ARBA" id="ARBA00022692"/>
    </source>
</evidence>
<evidence type="ECO:0000256" key="3">
    <source>
        <dbReference type="ARBA" id="ARBA00022989"/>
    </source>
</evidence>
<evidence type="ECO:0000313" key="8">
    <source>
        <dbReference type="Proteomes" id="UP000645462"/>
    </source>
</evidence>
<feature type="transmembrane region" description="Helical" evidence="5">
    <location>
        <begin position="220"/>
        <end position="250"/>
    </location>
</feature>
<dbReference type="Pfam" id="PF00999">
    <property type="entry name" value="Na_H_Exchanger"/>
    <property type="match status" value="1"/>
</dbReference>
<feature type="transmembrane region" description="Helical" evidence="5">
    <location>
        <begin position="57"/>
        <end position="77"/>
    </location>
</feature>
<keyword evidence="2 5" id="KW-0812">Transmembrane</keyword>
<accession>A0ABQ1L0S3</accession>
<reference evidence="8" key="1">
    <citation type="journal article" date="2019" name="Int. J. Syst. Evol. Microbiol.">
        <title>The Global Catalogue of Microorganisms (GCM) 10K type strain sequencing project: providing services to taxonomists for standard genome sequencing and annotation.</title>
        <authorList>
            <consortium name="The Broad Institute Genomics Platform"/>
            <consortium name="The Broad Institute Genome Sequencing Center for Infectious Disease"/>
            <person name="Wu L."/>
            <person name="Ma J."/>
        </authorList>
    </citation>
    <scope>NUCLEOTIDE SEQUENCE [LARGE SCALE GENOMIC DNA]</scope>
    <source>
        <strain evidence="8">CGMCC 1.12478</strain>
    </source>
</reference>
<keyword evidence="3 5" id="KW-1133">Transmembrane helix</keyword>
<feature type="domain" description="Cation/H+ exchanger transmembrane" evidence="6">
    <location>
        <begin position="13"/>
        <end position="369"/>
    </location>
</feature>
<evidence type="ECO:0000256" key="5">
    <source>
        <dbReference type="SAM" id="Phobius"/>
    </source>
</evidence>
<dbReference type="RefSeq" id="WP_188483532.1">
    <property type="nucleotide sequence ID" value="NZ_BMFC01000012.1"/>
</dbReference>
<dbReference type="PANTHER" id="PTHR43021:SF2">
    <property type="entry name" value="CATION_H+ EXCHANGER DOMAIN-CONTAINING PROTEIN"/>
    <property type="match status" value="1"/>
</dbReference>
<name>A0ABQ1L0S3_9RHOB</name>